<dbReference type="OrthoDB" id="9777941at2"/>
<dbReference type="EMBL" id="CP036425">
    <property type="protein sequence ID" value="QDU34372.1"/>
    <property type="molecule type" value="Genomic_DNA"/>
</dbReference>
<evidence type="ECO:0000313" key="2">
    <source>
        <dbReference type="Proteomes" id="UP000317369"/>
    </source>
</evidence>
<proteinExistence type="predicted"/>
<evidence type="ECO:0000313" key="1">
    <source>
        <dbReference type="EMBL" id="QDU34372.1"/>
    </source>
</evidence>
<dbReference type="RefSeq" id="WP_145078137.1">
    <property type="nucleotide sequence ID" value="NZ_CP036425.1"/>
</dbReference>
<name>A0A517YVY8_9BACT</name>
<protein>
    <submittedName>
        <fullName evidence="1">Uncharacterized protein</fullName>
    </submittedName>
</protein>
<gene>
    <name evidence="1" type="ORF">KS4_24400</name>
</gene>
<dbReference type="KEGG" id="pcor:KS4_24400"/>
<organism evidence="1 2">
    <name type="scientific">Poriferisphaera corsica</name>
    <dbReference type="NCBI Taxonomy" id="2528020"/>
    <lineage>
        <taxon>Bacteria</taxon>
        <taxon>Pseudomonadati</taxon>
        <taxon>Planctomycetota</taxon>
        <taxon>Phycisphaerae</taxon>
        <taxon>Phycisphaerales</taxon>
        <taxon>Phycisphaeraceae</taxon>
        <taxon>Poriferisphaera</taxon>
    </lineage>
</organism>
<keyword evidence="2" id="KW-1185">Reference proteome</keyword>
<sequence>MNRFGEECATAHHAMMVGELIRMYVIDNDGDWPKDWESLKAYTPKEYDLGWPENEADVRGYVEINFKLTYDEVLREGQDLWVLRNKNYPDHDFAHGYHFDRDLQLIKDALVTESKTNAVKAYQ</sequence>
<dbReference type="AlphaFoldDB" id="A0A517YVY8"/>
<dbReference type="Proteomes" id="UP000317369">
    <property type="component" value="Chromosome"/>
</dbReference>
<accession>A0A517YVY8</accession>
<reference evidence="1 2" key="1">
    <citation type="submission" date="2019-02" db="EMBL/GenBank/DDBJ databases">
        <title>Deep-cultivation of Planctomycetes and their phenomic and genomic characterization uncovers novel biology.</title>
        <authorList>
            <person name="Wiegand S."/>
            <person name="Jogler M."/>
            <person name="Boedeker C."/>
            <person name="Pinto D."/>
            <person name="Vollmers J."/>
            <person name="Rivas-Marin E."/>
            <person name="Kohn T."/>
            <person name="Peeters S.H."/>
            <person name="Heuer A."/>
            <person name="Rast P."/>
            <person name="Oberbeckmann S."/>
            <person name="Bunk B."/>
            <person name="Jeske O."/>
            <person name="Meyerdierks A."/>
            <person name="Storesund J.E."/>
            <person name="Kallscheuer N."/>
            <person name="Luecker S."/>
            <person name="Lage O.M."/>
            <person name="Pohl T."/>
            <person name="Merkel B.J."/>
            <person name="Hornburger P."/>
            <person name="Mueller R.-W."/>
            <person name="Bruemmer F."/>
            <person name="Labrenz M."/>
            <person name="Spormann A.M."/>
            <person name="Op den Camp H."/>
            <person name="Overmann J."/>
            <person name="Amann R."/>
            <person name="Jetten M.S.M."/>
            <person name="Mascher T."/>
            <person name="Medema M.H."/>
            <person name="Devos D.P."/>
            <person name="Kaster A.-K."/>
            <person name="Ovreas L."/>
            <person name="Rohde M."/>
            <person name="Galperin M.Y."/>
            <person name="Jogler C."/>
        </authorList>
    </citation>
    <scope>NUCLEOTIDE SEQUENCE [LARGE SCALE GENOMIC DNA]</scope>
    <source>
        <strain evidence="1 2">KS4</strain>
    </source>
</reference>